<feature type="signal peptide" evidence="1">
    <location>
        <begin position="1"/>
        <end position="26"/>
    </location>
</feature>
<gene>
    <name evidence="2" type="ORF">H9622_09585</name>
</gene>
<evidence type="ECO:0000313" key="2">
    <source>
        <dbReference type="EMBL" id="MBD8023842.1"/>
    </source>
</evidence>
<comment type="caution">
    <text evidence="2">The sequence shown here is derived from an EMBL/GenBank/DDBJ whole genome shotgun (WGS) entry which is preliminary data.</text>
</comment>
<dbReference type="InterPro" id="IPR007253">
    <property type="entry name" value="Cell_wall-bd_2"/>
</dbReference>
<protein>
    <submittedName>
        <fullName evidence="2">Cell wall-binding repeat-containing protein</fullName>
    </submittedName>
</protein>
<dbReference type="Gene3D" id="2.60.40.1120">
    <property type="entry name" value="Carboxypeptidase-like, regulatory domain"/>
    <property type="match status" value="1"/>
</dbReference>
<proteinExistence type="predicted"/>
<keyword evidence="3" id="KW-1185">Reference proteome</keyword>
<organism evidence="2 3">
    <name type="scientific">Microbacterium gallinarum</name>
    <dbReference type="NCBI Taxonomy" id="2762209"/>
    <lineage>
        <taxon>Bacteria</taxon>
        <taxon>Bacillati</taxon>
        <taxon>Actinomycetota</taxon>
        <taxon>Actinomycetes</taxon>
        <taxon>Micrococcales</taxon>
        <taxon>Microbacteriaceae</taxon>
        <taxon>Microbacterium</taxon>
    </lineage>
</organism>
<dbReference type="EMBL" id="JACSPM010000003">
    <property type="protein sequence ID" value="MBD8023842.1"/>
    <property type="molecule type" value="Genomic_DNA"/>
</dbReference>
<dbReference type="Proteomes" id="UP000602532">
    <property type="component" value="Unassembled WGS sequence"/>
</dbReference>
<evidence type="ECO:0000256" key="1">
    <source>
        <dbReference type="SAM" id="SignalP"/>
    </source>
</evidence>
<feature type="chain" id="PRO_5046304855" evidence="1">
    <location>
        <begin position="27"/>
        <end position="522"/>
    </location>
</feature>
<dbReference type="Gene3D" id="3.40.50.12090">
    <property type="match status" value="1"/>
</dbReference>
<reference evidence="2 3" key="1">
    <citation type="submission" date="2020-08" db="EMBL/GenBank/DDBJ databases">
        <title>A Genomic Blueprint of the Chicken Gut Microbiome.</title>
        <authorList>
            <person name="Gilroy R."/>
            <person name="Ravi A."/>
            <person name="Getino M."/>
            <person name="Pursley I."/>
            <person name="Horton D.L."/>
            <person name="Alikhan N.-F."/>
            <person name="Baker D."/>
            <person name="Gharbi K."/>
            <person name="Hall N."/>
            <person name="Watson M."/>
            <person name="Adriaenssens E.M."/>
            <person name="Foster-Nyarko E."/>
            <person name="Jarju S."/>
            <person name="Secka A."/>
            <person name="Antonio M."/>
            <person name="Oren A."/>
            <person name="Chaudhuri R."/>
            <person name="La Ragione R.M."/>
            <person name="Hildebrand F."/>
            <person name="Pallen M.J."/>
        </authorList>
    </citation>
    <scope>NUCLEOTIDE SEQUENCE [LARGE SCALE GENOMIC DNA]</scope>
    <source>
        <strain evidence="2 3">Sa1CUA4</strain>
    </source>
</reference>
<name>A0ABR8X3U9_9MICO</name>
<sequence>MFRRSAALAVAALLLAGVTAGPPATAADELVTVSGTVTGAPGDDDFWLTFSSLGGADTVPYERYVDATPDYTAQLPPGRYHVYISTEESASGFLGGSRFAAGSEVLVVPDAGLTRNITLSAAAGTISGTVAGFPAGVSHLITVQAFAYNPTTHQSGGGTYIATPIGPGADGTFTLRGLAPGVYILRGYSEPDISGFERYFPERKVARVTAGANTDIGALTFGYVPLTYTRLAGADRYQTAAALSARYYRAAATDTVFIASGAEFPDALSAAPAAAANRAPVLLVPRSGIPAAVAAELKRIGPSTIYVIGGTGAVSSGTQAALRAYAGTVERISGADRYATSRAIAERFFSDPAVAYFATGRNFPDALAAGAVAGALGGPLVLVDGTRTSLDPATRSLVSSYSASLRIAGDTSVVSAGIEADLISFDPNLTRRSGADRYGTATSLASELSAAADTRFYAIGSSFADAAAASAVAGMMKSPLLLVGRSCDPNYHSLGFTYDQGPRTVVIAGGTGAVPPSSLRNC</sequence>
<dbReference type="RefSeq" id="WP_191766180.1">
    <property type="nucleotide sequence ID" value="NZ_JACSPM010000003.1"/>
</dbReference>
<dbReference type="Pfam" id="PF04122">
    <property type="entry name" value="CW_binding_2"/>
    <property type="match status" value="3"/>
</dbReference>
<dbReference type="InterPro" id="IPR051922">
    <property type="entry name" value="Bact_Sporulation_Assoc"/>
</dbReference>
<keyword evidence="1" id="KW-0732">Signal</keyword>
<evidence type="ECO:0000313" key="3">
    <source>
        <dbReference type="Proteomes" id="UP000602532"/>
    </source>
</evidence>
<dbReference type="PANTHER" id="PTHR30032:SF8">
    <property type="entry name" value="GERMINATION-SPECIFIC N-ACETYLMURAMOYL-L-ALANINE AMIDASE"/>
    <property type="match status" value="1"/>
</dbReference>
<dbReference type="PANTHER" id="PTHR30032">
    <property type="entry name" value="N-ACETYLMURAMOYL-L-ALANINE AMIDASE-RELATED"/>
    <property type="match status" value="1"/>
</dbReference>
<accession>A0ABR8X3U9</accession>